<evidence type="ECO:0000313" key="13">
    <source>
        <dbReference type="Proteomes" id="UP000191024"/>
    </source>
</evidence>
<evidence type="ECO:0000256" key="9">
    <source>
        <dbReference type="ARBA" id="ARBA00025191"/>
    </source>
</evidence>
<dbReference type="GO" id="GO:0005743">
    <property type="term" value="C:mitochondrial inner membrane"/>
    <property type="evidence" value="ECO:0007669"/>
    <property type="project" value="UniProtKB-SubCell"/>
</dbReference>
<evidence type="ECO:0000256" key="5">
    <source>
        <dbReference type="ARBA" id="ARBA00022946"/>
    </source>
</evidence>
<keyword evidence="13" id="KW-1185">Reference proteome</keyword>
<dbReference type="AlphaFoldDB" id="A0A1G4JE63"/>
<evidence type="ECO:0000256" key="11">
    <source>
        <dbReference type="SAM" id="Phobius"/>
    </source>
</evidence>
<keyword evidence="4" id="KW-0999">Mitochondrion inner membrane</keyword>
<dbReference type="PANTHER" id="PTHR31068:SF1">
    <property type="entry name" value="MITOCHONDRIAL DISTRIBUTION AND MORPHOLOGY PROTEIN 32"/>
    <property type="match status" value="1"/>
</dbReference>
<feature type="transmembrane region" description="Helical" evidence="11">
    <location>
        <begin position="123"/>
        <end position="148"/>
    </location>
</feature>
<evidence type="ECO:0000256" key="8">
    <source>
        <dbReference type="ARBA" id="ARBA00023136"/>
    </source>
</evidence>
<reference evidence="12 13" key="1">
    <citation type="submission" date="2016-03" db="EMBL/GenBank/DDBJ databases">
        <authorList>
            <person name="Devillers H."/>
        </authorList>
    </citation>
    <scope>NUCLEOTIDE SEQUENCE [LARGE SCALE GENOMIC DNA]</scope>
    <source>
        <strain evidence="12">CBS 11717</strain>
    </source>
</reference>
<dbReference type="Pfam" id="PF08118">
    <property type="entry name" value="MDM31_MDM32"/>
    <property type="match status" value="2"/>
</dbReference>
<dbReference type="GO" id="GO:0007005">
    <property type="term" value="P:mitochondrion organization"/>
    <property type="evidence" value="ECO:0007669"/>
    <property type="project" value="InterPro"/>
</dbReference>
<dbReference type="OrthoDB" id="17678at2759"/>
<evidence type="ECO:0000256" key="6">
    <source>
        <dbReference type="ARBA" id="ARBA00022989"/>
    </source>
</evidence>
<keyword evidence="3 11" id="KW-0812">Transmembrane</keyword>
<dbReference type="InterPro" id="IPR012571">
    <property type="entry name" value="Mdm31/Mdm32"/>
</dbReference>
<proteinExistence type="inferred from homology"/>
<sequence length="593" mass="68841">MRPNLFNSIKLGLKGASNRVGSGVGRRYFRLFPQKSVELTKWSSARLQYGNRWYSGKRDMEELSKSSDYMHMQNILLQKNQEHLTKQKLLSEATNFYERFKINTKWILIRGNRPFSTDEISTIFSWLIISQILWIVLGTTTFVSLVLFTFNTVFAKEMVGKFVGRSLNSFIDGCDFRFQDALVPEWKKRCISFKRVEVRTADEGAPEQIEFSLQFNQVDITLSLRKWLSGHGLIDDISVYGMKGDVTVKSRHELSEPLIAWFSSPQTHLGKVEVRDSCINLRDEALEQDYRISIYNMELPQLRFEWLLMDVFNADIISGAINHSLFSIHKRQHKLAYLRGSKKDLAPWRRITRLRLDSILIRDLGLHKTAAFNWVDDGKVDIVADLMLPATEEDTGIEDDEDSNKYVVMDLKFVFKDLKATLPTKEPRLSNGDTIMKLDEIKPLVAYVNTQRGIFHSLNNIENSNSAWNNLSNVSINKRKSFPEITVIPSGLKWPDYEDNTQSAQEIIKYHDSPVHNNNEIVLRSRIVKNVDDLKNLMLFRETGIYDTLSMELYVDLMKMVEEWEHKKRNDWFKVWGTTFASQLMILGLTTMV</sequence>
<evidence type="ECO:0000313" key="12">
    <source>
        <dbReference type="EMBL" id="SCU88550.1"/>
    </source>
</evidence>
<comment type="similarity">
    <text evidence="2">Belongs to the MDM31/MDM32 family.</text>
</comment>
<dbReference type="GO" id="GO:0000001">
    <property type="term" value="P:mitochondrion inheritance"/>
    <property type="evidence" value="ECO:0007669"/>
    <property type="project" value="InterPro"/>
</dbReference>
<evidence type="ECO:0000256" key="7">
    <source>
        <dbReference type="ARBA" id="ARBA00023128"/>
    </source>
</evidence>
<dbReference type="Proteomes" id="UP000191024">
    <property type="component" value="Chromosome D"/>
</dbReference>
<accession>A0A1G4JE63</accession>
<name>A0A1G4JE63_9SACH</name>
<evidence type="ECO:0000256" key="2">
    <source>
        <dbReference type="ARBA" id="ARBA00005687"/>
    </source>
</evidence>
<evidence type="ECO:0000256" key="10">
    <source>
        <dbReference type="ARBA" id="ARBA00040573"/>
    </source>
</evidence>
<organism evidence="12 13">
    <name type="scientific">Lachancea mirantina</name>
    <dbReference type="NCBI Taxonomy" id="1230905"/>
    <lineage>
        <taxon>Eukaryota</taxon>
        <taxon>Fungi</taxon>
        <taxon>Dikarya</taxon>
        <taxon>Ascomycota</taxon>
        <taxon>Saccharomycotina</taxon>
        <taxon>Saccharomycetes</taxon>
        <taxon>Saccharomycetales</taxon>
        <taxon>Saccharomycetaceae</taxon>
        <taxon>Lachancea</taxon>
    </lineage>
</organism>
<keyword evidence="5" id="KW-0809">Transit peptide</keyword>
<dbReference type="PANTHER" id="PTHR31068">
    <property type="entry name" value="MITOCHONDRIAL DISTRIBUTION AND MORPHOLOGY PROTEIN 31"/>
    <property type="match status" value="1"/>
</dbReference>
<keyword evidence="7" id="KW-0496">Mitochondrion</keyword>
<dbReference type="EMBL" id="LT598463">
    <property type="protein sequence ID" value="SCU88550.1"/>
    <property type="molecule type" value="Genomic_DNA"/>
</dbReference>
<evidence type="ECO:0000256" key="1">
    <source>
        <dbReference type="ARBA" id="ARBA00004448"/>
    </source>
</evidence>
<keyword evidence="8 11" id="KW-0472">Membrane</keyword>
<comment type="subcellular location">
    <subcellularLocation>
        <location evidence="1">Mitochondrion inner membrane</location>
        <topology evidence="1">Multi-pass membrane protein</topology>
    </subcellularLocation>
</comment>
<protein>
    <recommendedName>
        <fullName evidence="10">Mitochondrial distribution and morphology protein 32</fullName>
    </recommendedName>
</protein>
<comment type="function">
    <text evidence="9">Involved in the organization of the mitochondrial membranes and the global structure of the mitochondria. Also required for mitochondrial distribution and mobility as well as for the maintenance of mitochondrial DNA nucleoids structures.</text>
</comment>
<evidence type="ECO:0000256" key="3">
    <source>
        <dbReference type="ARBA" id="ARBA00022692"/>
    </source>
</evidence>
<gene>
    <name evidence="12" type="ORF">LAMI_0D10506G</name>
</gene>
<evidence type="ECO:0000256" key="4">
    <source>
        <dbReference type="ARBA" id="ARBA00022792"/>
    </source>
</evidence>
<keyword evidence="6 11" id="KW-1133">Transmembrane helix</keyword>